<protein>
    <submittedName>
        <fullName evidence="1">Uncharacterized protein</fullName>
    </submittedName>
</protein>
<evidence type="ECO:0000313" key="1">
    <source>
        <dbReference type="EMBL" id="MBB6693546.1"/>
    </source>
</evidence>
<accession>A0A841TZ42</accession>
<proteinExistence type="predicted"/>
<gene>
    <name evidence="1" type="ORF">H7B90_19315</name>
</gene>
<dbReference type="Proteomes" id="UP000553776">
    <property type="component" value="Unassembled WGS sequence"/>
</dbReference>
<evidence type="ECO:0000313" key="2">
    <source>
        <dbReference type="Proteomes" id="UP000553776"/>
    </source>
</evidence>
<organism evidence="1 2">
    <name type="scientific">Cohnella xylanilytica</name>
    <dbReference type="NCBI Taxonomy" id="557555"/>
    <lineage>
        <taxon>Bacteria</taxon>
        <taxon>Bacillati</taxon>
        <taxon>Bacillota</taxon>
        <taxon>Bacilli</taxon>
        <taxon>Bacillales</taxon>
        <taxon>Paenibacillaceae</taxon>
        <taxon>Cohnella</taxon>
    </lineage>
</organism>
<dbReference type="EMBL" id="JACJVR010000075">
    <property type="protein sequence ID" value="MBB6693546.1"/>
    <property type="molecule type" value="Genomic_DNA"/>
</dbReference>
<dbReference type="AlphaFoldDB" id="A0A841TZ42"/>
<sequence>MRNKIVFIVAAAAIAASWIGNYAYSRACRLPEAGFLRHYIETTTVPSVAFDLLYVANNDDKLKPINVQIDELPELRFYPVYVHQQMHRQTIYVLRGYYDENAMTKRKEEAEPLRLHTVRVFYNDGSVKEENVGEIVVHREAWPMDPSEDSLVDMMAGGSSSNGEGWNVIKAKQPVRLTGVSSVWLEKLGDALQFELKPNPSAYPMELSKGEMLSLNYTFKPSRQGADALNVYNVQLKMNFEGQSGEKDDYIVFAHDVPYPSEAEMRAYVREKRREAE</sequence>
<reference evidence="1 2" key="1">
    <citation type="submission" date="2020-08" db="EMBL/GenBank/DDBJ databases">
        <title>Cohnella phylogeny.</title>
        <authorList>
            <person name="Dunlap C."/>
        </authorList>
    </citation>
    <scope>NUCLEOTIDE SEQUENCE [LARGE SCALE GENOMIC DNA]</scope>
    <source>
        <strain evidence="1 2">DSM 25239</strain>
    </source>
</reference>
<comment type="caution">
    <text evidence="1">The sequence shown here is derived from an EMBL/GenBank/DDBJ whole genome shotgun (WGS) entry which is preliminary data.</text>
</comment>
<dbReference type="RefSeq" id="WP_185137531.1">
    <property type="nucleotide sequence ID" value="NZ_JACJVR010000075.1"/>
</dbReference>
<name>A0A841TZ42_9BACL</name>
<keyword evidence="2" id="KW-1185">Reference proteome</keyword>